<dbReference type="RefSeq" id="WP_057987168.1">
    <property type="nucleotide sequence ID" value="NZ_JAGGKH010000017.1"/>
</dbReference>
<reference evidence="1 3" key="2">
    <citation type="submission" date="2015-06" db="EMBL/GenBank/DDBJ databases">
        <title>Genome sequencing project of Bacillus galactosidilyticus PL133.</title>
        <authorList>
            <person name="Gaiero J."/>
            <person name="Nicol R."/>
            <person name="Habash M."/>
        </authorList>
    </citation>
    <scope>NUCLEOTIDE SEQUENCE [LARGE SCALE GENOMIC DNA]</scope>
    <source>
        <strain evidence="1 3">PL133</strain>
    </source>
</reference>
<accession>A0A0Q9YM06</accession>
<reference evidence="2 4" key="1">
    <citation type="submission" date="2015-05" db="EMBL/GenBank/DDBJ databases">
        <title>Comparison of genome.</title>
        <authorList>
            <person name="Zheng Z."/>
            <person name="Sun M."/>
        </authorList>
    </citation>
    <scope>NUCLEOTIDE SEQUENCE [LARGE SCALE GENOMIC DNA]</scope>
    <source>
        <strain evidence="2 4">G25-74</strain>
    </source>
</reference>
<protein>
    <submittedName>
        <fullName evidence="1">Uncharacterized protein</fullName>
    </submittedName>
</protein>
<evidence type="ECO:0000313" key="3">
    <source>
        <dbReference type="Proteomes" id="UP000053881"/>
    </source>
</evidence>
<dbReference type="PATRIC" id="fig|217031.4.peg.258"/>
<keyword evidence="4" id="KW-1185">Reference proteome</keyword>
<sequence>MNGSNFIREGLLVQHLPVYETDIPYIHSILSIIQQTQGSLEAFPNLNEEIPILIVDKALLR</sequence>
<gene>
    <name evidence="2" type="ORF">ABB05_06885</name>
    <name evidence="1" type="ORF">ACA29_00760</name>
</gene>
<name>A0A0Q9YM06_9BACI</name>
<dbReference type="Proteomes" id="UP000053881">
    <property type="component" value="Unassembled WGS sequence"/>
</dbReference>
<evidence type="ECO:0000313" key="1">
    <source>
        <dbReference type="EMBL" id="KRG17064.1"/>
    </source>
</evidence>
<dbReference type="Proteomes" id="UP000077881">
    <property type="component" value="Unassembled WGS sequence"/>
</dbReference>
<comment type="caution">
    <text evidence="1">The sequence shown here is derived from an EMBL/GenBank/DDBJ whole genome shotgun (WGS) entry which is preliminary data.</text>
</comment>
<dbReference type="AlphaFoldDB" id="A0A0Q9YM06"/>
<organism evidence="1 3">
    <name type="scientific">Lederbergia galactosidilytica</name>
    <dbReference type="NCBI Taxonomy" id="217031"/>
    <lineage>
        <taxon>Bacteria</taxon>
        <taxon>Bacillati</taxon>
        <taxon>Bacillota</taxon>
        <taxon>Bacilli</taxon>
        <taxon>Bacillales</taxon>
        <taxon>Bacillaceae</taxon>
        <taxon>Lederbergia</taxon>
    </lineage>
</organism>
<evidence type="ECO:0000313" key="4">
    <source>
        <dbReference type="Proteomes" id="UP000077881"/>
    </source>
</evidence>
<dbReference type="EMBL" id="LDJR01000031">
    <property type="protein sequence ID" value="OAK73549.1"/>
    <property type="molecule type" value="Genomic_DNA"/>
</dbReference>
<proteinExistence type="predicted"/>
<dbReference type="STRING" id="217031.ABB05_06885"/>
<evidence type="ECO:0000313" key="2">
    <source>
        <dbReference type="EMBL" id="OAK73549.1"/>
    </source>
</evidence>
<dbReference type="EMBL" id="LGPB01000010">
    <property type="protein sequence ID" value="KRG17064.1"/>
    <property type="molecule type" value="Genomic_DNA"/>
</dbReference>
<dbReference type="OrthoDB" id="2939047at2"/>